<protein>
    <recommendedName>
        <fullName evidence="2">Pyruvate flavodoxin/ferredoxin oxidoreductase pyrimidine binding domain-containing protein</fullName>
    </recommendedName>
</protein>
<feature type="domain" description="Pyruvate flavodoxin/ferredoxin oxidoreductase pyrimidine binding" evidence="2">
    <location>
        <begin position="18"/>
        <end position="156"/>
    </location>
</feature>
<evidence type="ECO:0000313" key="3">
    <source>
        <dbReference type="EMBL" id="GAJ03185.1"/>
    </source>
</evidence>
<dbReference type="InterPro" id="IPR029061">
    <property type="entry name" value="THDP-binding"/>
</dbReference>
<dbReference type="InterPro" id="IPR052368">
    <property type="entry name" value="2-oxoacid_oxidoreductase"/>
</dbReference>
<evidence type="ECO:0000256" key="1">
    <source>
        <dbReference type="ARBA" id="ARBA00023002"/>
    </source>
</evidence>
<name>X1VBA3_9ZZZZ</name>
<keyword evidence="1" id="KW-0560">Oxidoreductase</keyword>
<evidence type="ECO:0000259" key="2">
    <source>
        <dbReference type="Pfam" id="PF01855"/>
    </source>
</evidence>
<dbReference type="GO" id="GO:0016491">
    <property type="term" value="F:oxidoreductase activity"/>
    <property type="evidence" value="ECO:0007669"/>
    <property type="project" value="UniProtKB-KW"/>
</dbReference>
<organism evidence="3">
    <name type="scientific">marine sediment metagenome</name>
    <dbReference type="NCBI Taxonomy" id="412755"/>
    <lineage>
        <taxon>unclassified sequences</taxon>
        <taxon>metagenomes</taxon>
        <taxon>ecological metagenomes</taxon>
    </lineage>
</organism>
<dbReference type="Pfam" id="PF01855">
    <property type="entry name" value="POR_N"/>
    <property type="match status" value="1"/>
</dbReference>
<dbReference type="Gene3D" id="3.40.50.970">
    <property type="match status" value="1"/>
</dbReference>
<dbReference type="AlphaFoldDB" id="X1VBA3"/>
<dbReference type="PANTHER" id="PTHR43088:SF1">
    <property type="entry name" value="SUBUNIT OF PYRUVATE:FLAVODOXIN OXIDOREDUCTASE"/>
    <property type="match status" value="1"/>
</dbReference>
<dbReference type="InterPro" id="IPR002880">
    <property type="entry name" value="Pyrv_Fd/Flavodoxin_OxRdtase_N"/>
</dbReference>
<accession>X1VBA3</accession>
<comment type="caution">
    <text evidence="3">The sequence shown here is derived from an EMBL/GenBank/DDBJ whole genome shotgun (WGS) entry which is preliminary data.</text>
</comment>
<dbReference type="SUPFAM" id="SSF52518">
    <property type="entry name" value="Thiamin diphosphate-binding fold (THDP-binding)"/>
    <property type="match status" value="1"/>
</dbReference>
<dbReference type="PANTHER" id="PTHR43088">
    <property type="entry name" value="SUBUNIT OF PYRUVATE:FLAVODOXIN OXIDOREDUCTASE-RELATED"/>
    <property type="match status" value="1"/>
</dbReference>
<dbReference type="CDD" id="cd07034">
    <property type="entry name" value="TPP_PYR_PFOR_IOR-alpha_like"/>
    <property type="match status" value="1"/>
</dbReference>
<sequence>MQAEKEVRLMQGNEACAEGAIAAGVRFFAGYPITPANEICNIMSRRLPEVGGKFIQMEDEIGSLAAVVGASLTGVKAMDATSGPGFSLKMENVGLACMAEVPLVLVNVQRVGPSIGMATSPAQGDVMQAKYGSHGDYALIVLSPSSVQEMFDLTIKS</sequence>
<feature type="non-terminal residue" evidence="3">
    <location>
        <position position="157"/>
    </location>
</feature>
<dbReference type="EMBL" id="BARW01034047">
    <property type="protein sequence ID" value="GAJ03185.1"/>
    <property type="molecule type" value="Genomic_DNA"/>
</dbReference>
<gene>
    <name evidence="3" type="ORF">S12H4_53478</name>
</gene>
<proteinExistence type="predicted"/>
<reference evidence="3" key="1">
    <citation type="journal article" date="2014" name="Front. Microbiol.">
        <title>High frequency of phylogenetically diverse reductive dehalogenase-homologous genes in deep subseafloor sedimentary metagenomes.</title>
        <authorList>
            <person name="Kawai M."/>
            <person name="Futagami T."/>
            <person name="Toyoda A."/>
            <person name="Takaki Y."/>
            <person name="Nishi S."/>
            <person name="Hori S."/>
            <person name="Arai W."/>
            <person name="Tsubouchi T."/>
            <person name="Morono Y."/>
            <person name="Uchiyama I."/>
            <person name="Ito T."/>
            <person name="Fujiyama A."/>
            <person name="Inagaki F."/>
            <person name="Takami H."/>
        </authorList>
    </citation>
    <scope>NUCLEOTIDE SEQUENCE</scope>
    <source>
        <strain evidence="3">Expedition CK06-06</strain>
    </source>
</reference>